<evidence type="ECO:0000313" key="12">
    <source>
        <dbReference type="Proteomes" id="UP000746747"/>
    </source>
</evidence>
<evidence type="ECO:0000256" key="7">
    <source>
        <dbReference type="RuleBase" id="RU003425"/>
    </source>
</evidence>
<evidence type="ECO:0000313" key="11">
    <source>
        <dbReference type="EMBL" id="CAG9534867.1"/>
    </source>
</evidence>
<dbReference type="SUPFAM" id="SSF49354">
    <property type="entry name" value="PapD-like"/>
    <property type="match status" value="1"/>
</dbReference>
<name>A0A8J2LX79_9BILA</name>
<feature type="transmembrane region" description="Helical" evidence="9">
    <location>
        <begin position="113"/>
        <end position="133"/>
    </location>
</feature>
<sequence length="428" mass="48560">MTIVGDYGHHDRKQLKIRGGQYIKKESENDEGRNRKTSWRHFFIVCSVLISAYLINGEYAQTVCNICTTLPAAVFTYGQLSDHATRIFAYKATLFYWSIHGILIAFDTIFVDAFGYFFGKFILLVVLFFNVVYQHDTAKNLMEQQQRRNAISNSIVNTRTPAAISSSPYGSQIGVNTALTITDATQLSAESPFKIHPLLNYNNLTTAYSLAHSPEMTAYLDTSYTHDGSLKTVTSTEEQYKYGIYKHALNDSSILSDSDEENDRSENDRSENDAVKSIPAGDCQKEDNEEDGSLHSSEYSTSAMVMKENEETLITNPDEYIVFKHPFSEMVTIYVKNKHSRPIMWALKTNAIKRMIAQPTCGTLGKDATVHIKIGVTAVPSKDLNMNDRVAIDYCLIDDDTVGFDRSFLYNSEDPFRRRKKFNVYYKN</sequence>
<dbReference type="PANTHER" id="PTHR22920:SF7">
    <property type="entry name" value="MSP DOMAIN-CONTAINING PROTEIN-RELATED"/>
    <property type="match status" value="1"/>
</dbReference>
<evidence type="ECO:0000256" key="5">
    <source>
        <dbReference type="ARBA" id="ARBA00037744"/>
    </source>
</evidence>
<feature type="domain" description="MSP" evidence="10">
    <location>
        <begin position="312"/>
        <end position="427"/>
    </location>
</feature>
<dbReference type="PROSITE" id="PS50202">
    <property type="entry name" value="MSP"/>
    <property type="match status" value="1"/>
</dbReference>
<feature type="region of interest" description="Disordered" evidence="8">
    <location>
        <begin position="253"/>
        <end position="298"/>
    </location>
</feature>
<feature type="compositionally biased region" description="Basic and acidic residues" evidence="8">
    <location>
        <begin position="264"/>
        <end position="274"/>
    </location>
</feature>
<evidence type="ECO:0000256" key="2">
    <source>
        <dbReference type="ARBA" id="ARBA00022490"/>
    </source>
</evidence>
<accession>A0A8J2LX79</accession>
<feature type="transmembrane region" description="Helical" evidence="9">
    <location>
        <begin position="39"/>
        <end position="55"/>
    </location>
</feature>
<dbReference type="AlphaFoldDB" id="A0A8J2LX79"/>
<dbReference type="Pfam" id="PF00635">
    <property type="entry name" value="Motile_Sperm"/>
    <property type="match status" value="1"/>
</dbReference>
<evidence type="ECO:0000256" key="8">
    <source>
        <dbReference type="SAM" id="MobiDB-lite"/>
    </source>
</evidence>
<dbReference type="InterPro" id="IPR000535">
    <property type="entry name" value="MSP_dom"/>
</dbReference>
<dbReference type="InterPro" id="IPR013783">
    <property type="entry name" value="Ig-like_fold"/>
</dbReference>
<dbReference type="OrthoDB" id="5784868at2759"/>
<feature type="transmembrane region" description="Helical" evidence="9">
    <location>
        <begin position="87"/>
        <end position="106"/>
    </location>
</feature>
<dbReference type="Proteomes" id="UP000746747">
    <property type="component" value="Unassembled WGS sequence"/>
</dbReference>
<comment type="subcellular location">
    <subcellularLocation>
        <location evidence="6">Cell projection</location>
        <location evidence="6">Pseudopodium</location>
    </subcellularLocation>
    <subcellularLocation>
        <location evidence="1">Cytoplasm</location>
        <location evidence="1">Cytoskeleton</location>
    </subcellularLocation>
</comment>
<dbReference type="InterPro" id="IPR008962">
    <property type="entry name" value="PapD-like_sf"/>
</dbReference>
<evidence type="ECO:0000259" key="10">
    <source>
        <dbReference type="PROSITE" id="PS50202"/>
    </source>
</evidence>
<keyword evidence="3 7" id="KW-0206">Cytoskeleton</keyword>
<gene>
    <name evidence="11" type="ORF">CJOHNSTONI_LOCUS4964</name>
</gene>
<evidence type="ECO:0000256" key="4">
    <source>
        <dbReference type="ARBA" id="ARBA00023273"/>
    </source>
</evidence>
<keyword evidence="4" id="KW-0966">Cell projection</keyword>
<dbReference type="EMBL" id="CAKAEH010001337">
    <property type="protein sequence ID" value="CAG9534867.1"/>
    <property type="molecule type" value="Genomic_DNA"/>
</dbReference>
<keyword evidence="9" id="KW-0812">Transmembrane</keyword>
<reference evidence="11" key="1">
    <citation type="submission" date="2021-09" db="EMBL/GenBank/DDBJ databases">
        <authorList>
            <consortium name="Pathogen Informatics"/>
        </authorList>
    </citation>
    <scope>NUCLEOTIDE SEQUENCE</scope>
</reference>
<evidence type="ECO:0000256" key="9">
    <source>
        <dbReference type="SAM" id="Phobius"/>
    </source>
</evidence>
<evidence type="ECO:0000256" key="6">
    <source>
        <dbReference type="ARBA" id="ARBA00037818"/>
    </source>
</evidence>
<keyword evidence="9" id="KW-0472">Membrane</keyword>
<keyword evidence="12" id="KW-1185">Reference proteome</keyword>
<evidence type="ECO:0000256" key="1">
    <source>
        <dbReference type="ARBA" id="ARBA00004245"/>
    </source>
</evidence>
<keyword evidence="2" id="KW-0963">Cytoplasm</keyword>
<proteinExistence type="predicted"/>
<dbReference type="InterPro" id="IPR051155">
    <property type="entry name" value="Nematode_MSP"/>
</dbReference>
<dbReference type="GO" id="GO:0005856">
    <property type="term" value="C:cytoskeleton"/>
    <property type="evidence" value="ECO:0007669"/>
    <property type="project" value="UniProtKB-SubCell"/>
</dbReference>
<organism evidence="11 12">
    <name type="scientific">Cercopithifilaria johnstoni</name>
    <dbReference type="NCBI Taxonomy" id="2874296"/>
    <lineage>
        <taxon>Eukaryota</taxon>
        <taxon>Metazoa</taxon>
        <taxon>Ecdysozoa</taxon>
        <taxon>Nematoda</taxon>
        <taxon>Chromadorea</taxon>
        <taxon>Rhabditida</taxon>
        <taxon>Spirurina</taxon>
        <taxon>Spiruromorpha</taxon>
        <taxon>Filarioidea</taxon>
        <taxon>Onchocercidae</taxon>
        <taxon>Cercopithifilaria</taxon>
    </lineage>
</organism>
<dbReference type="GO" id="GO:0031143">
    <property type="term" value="C:pseudopodium"/>
    <property type="evidence" value="ECO:0007669"/>
    <property type="project" value="UniProtKB-SubCell"/>
</dbReference>
<protein>
    <recommendedName>
        <fullName evidence="7">Major sperm protein</fullName>
    </recommendedName>
</protein>
<dbReference type="PANTHER" id="PTHR22920">
    <property type="entry name" value="MAJOR SPERM PROTEIN"/>
    <property type="match status" value="1"/>
</dbReference>
<dbReference type="Gene3D" id="2.60.40.10">
    <property type="entry name" value="Immunoglobulins"/>
    <property type="match status" value="1"/>
</dbReference>
<evidence type="ECO:0000256" key="3">
    <source>
        <dbReference type="ARBA" id="ARBA00023212"/>
    </source>
</evidence>
<keyword evidence="9" id="KW-1133">Transmembrane helix</keyword>
<comment type="function">
    <text evidence="5 7">Central component in molecular interactions underlying sperm crawling. Forms an extensive filament system that extends from sperm villipoda, along the leading edge of the pseudopod.</text>
</comment>
<comment type="caution">
    <text evidence="11">The sequence shown here is derived from an EMBL/GenBank/DDBJ whole genome shotgun (WGS) entry which is preliminary data.</text>
</comment>